<reference evidence="4" key="1">
    <citation type="journal article" date="2019" name="Int. J. Syst. Evol. Microbiol.">
        <title>The Global Catalogue of Microorganisms (GCM) 10K type strain sequencing project: providing services to taxonomists for standard genome sequencing and annotation.</title>
        <authorList>
            <consortium name="The Broad Institute Genomics Platform"/>
            <consortium name="The Broad Institute Genome Sequencing Center for Infectious Disease"/>
            <person name="Wu L."/>
            <person name="Ma J."/>
        </authorList>
    </citation>
    <scope>NUCLEOTIDE SEQUENCE [LARGE SCALE GENOMIC DNA]</scope>
    <source>
        <strain evidence="4">CGMCC 4.7181</strain>
    </source>
</reference>
<comment type="caution">
    <text evidence="3">The sequence shown here is derived from an EMBL/GenBank/DDBJ whole genome shotgun (WGS) entry which is preliminary data.</text>
</comment>
<protein>
    <recommendedName>
        <fullName evidence="2">ParB-like N-terminal domain-containing protein</fullName>
    </recommendedName>
</protein>
<dbReference type="PANTHER" id="PTHR33375:SF1">
    <property type="entry name" value="CHROMOSOME-PARTITIONING PROTEIN PARB-RELATED"/>
    <property type="match status" value="1"/>
</dbReference>
<dbReference type="PANTHER" id="PTHR33375">
    <property type="entry name" value="CHROMOSOME-PARTITIONING PROTEIN PARB-RELATED"/>
    <property type="match status" value="1"/>
</dbReference>
<dbReference type="InterPro" id="IPR003115">
    <property type="entry name" value="ParB_N"/>
</dbReference>
<evidence type="ECO:0000313" key="4">
    <source>
        <dbReference type="Proteomes" id="UP000638043"/>
    </source>
</evidence>
<accession>A0ABQ2MW12</accession>
<dbReference type="Proteomes" id="UP000638043">
    <property type="component" value="Unassembled WGS sequence"/>
</dbReference>
<dbReference type="InterPro" id="IPR050336">
    <property type="entry name" value="Chromosome_partition/occlusion"/>
</dbReference>
<keyword evidence="4" id="KW-1185">Reference proteome</keyword>
<dbReference type="InterPro" id="IPR036086">
    <property type="entry name" value="ParB/Sulfiredoxin_sf"/>
</dbReference>
<proteinExistence type="predicted"/>
<feature type="domain" description="ParB-like N-terminal" evidence="2">
    <location>
        <begin position="6"/>
        <end position="90"/>
    </location>
</feature>
<name>A0ABQ2MW12_9MICO</name>
<evidence type="ECO:0000256" key="1">
    <source>
        <dbReference type="SAM" id="MobiDB-lite"/>
    </source>
</evidence>
<dbReference type="Gene3D" id="3.90.1530.30">
    <property type="match status" value="1"/>
</dbReference>
<organism evidence="3 4">
    <name type="scientific">Microbacterium nanhaiense</name>
    <dbReference type="NCBI Taxonomy" id="1301026"/>
    <lineage>
        <taxon>Bacteria</taxon>
        <taxon>Bacillati</taxon>
        <taxon>Actinomycetota</taxon>
        <taxon>Actinomycetes</taxon>
        <taxon>Micrococcales</taxon>
        <taxon>Microbacteriaceae</taxon>
        <taxon>Microbacterium</taxon>
    </lineage>
</organism>
<dbReference type="SUPFAM" id="SSF110849">
    <property type="entry name" value="ParB/Sulfiredoxin"/>
    <property type="match status" value="1"/>
</dbReference>
<dbReference type="Pfam" id="PF02195">
    <property type="entry name" value="ParB_N"/>
    <property type="match status" value="1"/>
</dbReference>
<gene>
    <name evidence="3" type="ORF">GCM10010910_03800</name>
</gene>
<feature type="region of interest" description="Disordered" evidence="1">
    <location>
        <begin position="115"/>
        <end position="148"/>
    </location>
</feature>
<dbReference type="EMBL" id="BMMQ01000001">
    <property type="protein sequence ID" value="GGO59847.1"/>
    <property type="molecule type" value="Genomic_DNA"/>
</dbReference>
<feature type="compositionally biased region" description="Basic and acidic residues" evidence="1">
    <location>
        <begin position="115"/>
        <end position="124"/>
    </location>
</feature>
<evidence type="ECO:0000313" key="3">
    <source>
        <dbReference type="EMBL" id="GGO59847.1"/>
    </source>
</evidence>
<dbReference type="SMART" id="SM00470">
    <property type="entry name" value="ParB"/>
    <property type="match status" value="1"/>
</dbReference>
<sequence length="322" mass="35430">MTGLMQERTLDSIHVGNRHRTDLGDIDELAKSIDEQGLLQPITVTPEGVLICGARRLAAMLLLGWRKTPVWVRGGISTDLDRLLAEQDDVKMHKNYSPVEAAALYDEVKELMAEDSRRRNEATRFSETNQPGADGGAKFAPPSAGATGKTRAQAAAMIPGGASYATLDKINHIQAIARDEEQSAELRALAAEALVQIRDSKPVHPLYAQVCAAEETLRDERVENLHALAEAAKARVLAAKGRKPPTKPAVVDDSPWATRAFTVIWHDIDRWWVHFDPETLAAEVSDEYADLFLAVVDRTIEFAERFRAAREALQTAPEPPTT</sequence>
<evidence type="ECO:0000259" key="2">
    <source>
        <dbReference type="SMART" id="SM00470"/>
    </source>
</evidence>
<dbReference type="RefSeq" id="WP_188699705.1">
    <property type="nucleotide sequence ID" value="NZ_BMMQ01000001.1"/>
</dbReference>